<organism evidence="7 8">
    <name type="scientific">Rhizoctonia solani</name>
    <dbReference type="NCBI Taxonomy" id="456999"/>
    <lineage>
        <taxon>Eukaryota</taxon>
        <taxon>Fungi</taxon>
        <taxon>Dikarya</taxon>
        <taxon>Basidiomycota</taxon>
        <taxon>Agaricomycotina</taxon>
        <taxon>Agaricomycetes</taxon>
        <taxon>Cantharellales</taxon>
        <taxon>Ceratobasidiaceae</taxon>
        <taxon>Rhizoctonia</taxon>
    </lineage>
</organism>
<dbReference type="InterPro" id="IPR004843">
    <property type="entry name" value="Calcineurin-like_PHP"/>
</dbReference>
<dbReference type="PANTHER" id="PTHR13315">
    <property type="entry name" value="METALLO PHOSPHOESTERASE RELATED"/>
    <property type="match status" value="1"/>
</dbReference>
<dbReference type="OrthoDB" id="526653at2759"/>
<dbReference type="SUPFAM" id="SSF56300">
    <property type="entry name" value="Metallo-dependent phosphatases"/>
    <property type="match status" value="1"/>
</dbReference>
<feature type="domain" description="N-acetyltransferase" evidence="6">
    <location>
        <begin position="572"/>
        <end position="740"/>
    </location>
</feature>
<evidence type="ECO:0000256" key="5">
    <source>
        <dbReference type="SAM" id="Phobius"/>
    </source>
</evidence>
<dbReference type="InterPro" id="IPR029052">
    <property type="entry name" value="Metallo-depent_PP-like"/>
</dbReference>
<proteinExistence type="predicted"/>
<feature type="transmembrane region" description="Helical" evidence="5">
    <location>
        <begin position="368"/>
        <end position="387"/>
    </location>
</feature>
<dbReference type="InterPro" id="IPR016181">
    <property type="entry name" value="Acyl_CoA_acyltransferase"/>
</dbReference>
<comment type="caution">
    <text evidence="7">The sequence shown here is derived from an EMBL/GenBank/DDBJ whole genome shotgun (WGS) entry which is preliminary data.</text>
</comment>
<keyword evidence="3 5" id="KW-1133">Transmembrane helix</keyword>
<evidence type="ECO:0000259" key="6">
    <source>
        <dbReference type="PROSITE" id="PS51186"/>
    </source>
</evidence>
<name>A0A8H3GEL1_9AGAM</name>
<reference evidence="7" key="1">
    <citation type="submission" date="2021-01" db="EMBL/GenBank/DDBJ databases">
        <authorList>
            <person name="Kaushik A."/>
        </authorList>
    </citation>
    <scope>NUCLEOTIDE SEQUENCE</scope>
    <source>
        <strain evidence="7">AG4-R118</strain>
    </source>
</reference>
<dbReference type="SUPFAM" id="SSF55729">
    <property type="entry name" value="Acyl-CoA N-acyltransferases (Nat)"/>
    <property type="match status" value="1"/>
</dbReference>
<dbReference type="PANTHER" id="PTHR13315:SF4">
    <property type="entry name" value="METALLOPHOSPHOESTERASE, ISOFORM E"/>
    <property type="match status" value="1"/>
</dbReference>
<dbReference type="InterPro" id="IPR033308">
    <property type="entry name" value="PGAP5/Cdc1/Ted1"/>
</dbReference>
<dbReference type="Pfam" id="PF00149">
    <property type="entry name" value="Metallophos"/>
    <property type="match status" value="1"/>
</dbReference>
<dbReference type="GO" id="GO:0006506">
    <property type="term" value="P:GPI anchor biosynthetic process"/>
    <property type="evidence" value="ECO:0007669"/>
    <property type="project" value="InterPro"/>
</dbReference>
<evidence type="ECO:0000256" key="2">
    <source>
        <dbReference type="ARBA" id="ARBA00022692"/>
    </source>
</evidence>
<dbReference type="GO" id="GO:0005783">
    <property type="term" value="C:endoplasmic reticulum"/>
    <property type="evidence" value="ECO:0007669"/>
    <property type="project" value="TreeGrafter"/>
</dbReference>
<dbReference type="GO" id="GO:0016787">
    <property type="term" value="F:hydrolase activity"/>
    <property type="evidence" value="ECO:0007669"/>
    <property type="project" value="InterPro"/>
</dbReference>
<dbReference type="PROSITE" id="PS51186">
    <property type="entry name" value="GNAT"/>
    <property type="match status" value="1"/>
</dbReference>
<dbReference type="GO" id="GO:0016020">
    <property type="term" value="C:membrane"/>
    <property type="evidence" value="ECO:0007669"/>
    <property type="project" value="UniProtKB-SubCell"/>
</dbReference>
<protein>
    <recommendedName>
        <fullName evidence="6">N-acetyltransferase domain-containing protein</fullName>
    </recommendedName>
</protein>
<dbReference type="Proteomes" id="UP000663888">
    <property type="component" value="Unassembled WGS sequence"/>
</dbReference>
<sequence>MGELSNKRRARAYSKPLIINSLRFFWICLVVWLEVGVFYWSLRSCRWPDSTIKTARRPQPTHVMLIADPQIIDHRSYPGRPEWLKALTQFIVDSNLRKSWRAVQRLSPDIVVFLGDMMDGGRYRMLDQEYESYYARFSNIFKASKDIQKYYLVGNHDVGLGSNKAFSARARQRYLAHFGGTTNYQVPIANHSFVFIDAPGLVEEDYVRYEQEEPFEDWAGMPGGTIEYVNRLAQEANPLPRILFSHIPLSRSAAADCGPLRERGTIQRGAGMGYQNLLGRHTSQYLLDSIKPLVIFSGDDHDYCEVKHPVREDSGQSIREVSVKSFSMAMGIRRPGFQLLSVVAPDPSSPYGQTFSDTPCHLPDQMHIYTHVYAIFGLLSIVLLAYLNAKQGKTKDRPTELGLLKVPQRGIAPPLLRSASLNVPTPRVLRSRTATPIGSPIIPSSPVLFAATGDDEDEISYPASPNTAPMTPGSLFDLGGEDPTFSLPSPVMATDPQKSRWTRTKERKRPGWVEAKHQPWLSSLRNLFDLVGCSSLCSPPQKRSSSECSLSTVSTSTSSVDYLGNGFNPSRVMYRPMNSADVPRVKDMHHNILKSSSTAAMLRQSLFHLHRRTFVAFIPSKPTPNHTATKPLIIGFATAHITLHGLDIPPEISIINVAVDTLYCRRGIGENLIRAVTGSLLMSATTRRPADGDALVSVQLRSKDPVVTYFEKLGWEKEEVRKGLTRLGYSDAVRLSKWINAHQL</sequence>
<evidence type="ECO:0000256" key="3">
    <source>
        <dbReference type="ARBA" id="ARBA00022989"/>
    </source>
</evidence>
<gene>
    <name evidence="7" type="ORF">RDB_LOCUS59247</name>
</gene>
<comment type="subcellular location">
    <subcellularLocation>
        <location evidence="1">Membrane</location>
        <topology evidence="1">Multi-pass membrane protein</topology>
    </subcellularLocation>
</comment>
<dbReference type="InterPro" id="IPR000182">
    <property type="entry name" value="GNAT_dom"/>
</dbReference>
<evidence type="ECO:0000256" key="4">
    <source>
        <dbReference type="ARBA" id="ARBA00023136"/>
    </source>
</evidence>
<keyword evidence="4 5" id="KW-0472">Membrane</keyword>
<dbReference type="Gene3D" id="3.40.630.30">
    <property type="match status" value="1"/>
</dbReference>
<dbReference type="GO" id="GO:0016747">
    <property type="term" value="F:acyltransferase activity, transferring groups other than amino-acyl groups"/>
    <property type="evidence" value="ECO:0007669"/>
    <property type="project" value="InterPro"/>
</dbReference>
<evidence type="ECO:0000256" key="1">
    <source>
        <dbReference type="ARBA" id="ARBA00004141"/>
    </source>
</evidence>
<evidence type="ECO:0000313" key="8">
    <source>
        <dbReference type="Proteomes" id="UP000663888"/>
    </source>
</evidence>
<accession>A0A8H3GEL1</accession>
<dbReference type="Gene3D" id="3.60.21.10">
    <property type="match status" value="1"/>
</dbReference>
<feature type="transmembrane region" description="Helical" evidence="5">
    <location>
        <begin position="21"/>
        <end position="42"/>
    </location>
</feature>
<evidence type="ECO:0000313" key="7">
    <source>
        <dbReference type="EMBL" id="CAE6446217.1"/>
    </source>
</evidence>
<dbReference type="EMBL" id="CAJMWX010001031">
    <property type="protein sequence ID" value="CAE6446217.1"/>
    <property type="molecule type" value="Genomic_DNA"/>
</dbReference>
<dbReference type="AlphaFoldDB" id="A0A8H3GEL1"/>
<keyword evidence="2 5" id="KW-0812">Transmembrane</keyword>